<feature type="transmembrane region" description="Helical" evidence="7">
    <location>
        <begin position="74"/>
        <end position="94"/>
    </location>
</feature>
<dbReference type="eggNOG" id="COG1989">
    <property type="taxonomic scope" value="Bacteria"/>
</dbReference>
<dbReference type="GO" id="GO:0008168">
    <property type="term" value="F:methyltransferase activity"/>
    <property type="evidence" value="ECO:0007669"/>
    <property type="project" value="UniProtKB-KW"/>
</dbReference>
<evidence type="ECO:0000256" key="5">
    <source>
        <dbReference type="ARBA" id="ARBA00022989"/>
    </source>
</evidence>
<dbReference type="EMBL" id="CP000673">
    <property type="protein sequence ID" value="EDK33153.1"/>
    <property type="molecule type" value="Genomic_DNA"/>
</dbReference>
<proteinExistence type="inferred from homology"/>
<evidence type="ECO:0000313" key="11">
    <source>
        <dbReference type="Proteomes" id="UP000002411"/>
    </source>
</evidence>
<dbReference type="AlphaFoldDB" id="A5N772"/>
<dbReference type="Proteomes" id="UP000002411">
    <property type="component" value="Chromosome"/>
</dbReference>
<keyword evidence="11" id="KW-1185">Reference proteome</keyword>
<feature type="domain" description="Prepilin peptidase A24 N-terminal" evidence="9">
    <location>
        <begin position="11"/>
        <end position="94"/>
    </location>
</feature>
<evidence type="ECO:0000256" key="3">
    <source>
        <dbReference type="ARBA" id="ARBA00022475"/>
    </source>
</evidence>
<dbReference type="Gene3D" id="1.20.120.1220">
    <property type="match status" value="1"/>
</dbReference>
<evidence type="ECO:0000256" key="2">
    <source>
        <dbReference type="ARBA" id="ARBA00005801"/>
    </source>
</evidence>
<dbReference type="Pfam" id="PF01478">
    <property type="entry name" value="Peptidase_A24"/>
    <property type="match status" value="1"/>
</dbReference>
<comment type="subcellular location">
    <subcellularLocation>
        <location evidence="1">Cell membrane</location>
        <topology evidence="1">Multi-pass membrane protein</topology>
    </subcellularLocation>
</comment>
<keyword evidence="10" id="KW-0808">Transferase</keyword>
<name>A5N772_CLOK5</name>
<gene>
    <name evidence="10" type="ordered locus">CKL_1111</name>
</gene>
<keyword evidence="3" id="KW-1003">Cell membrane</keyword>
<dbReference type="GO" id="GO:0032259">
    <property type="term" value="P:methylation"/>
    <property type="evidence" value="ECO:0007669"/>
    <property type="project" value="UniProtKB-KW"/>
</dbReference>
<evidence type="ECO:0000259" key="9">
    <source>
        <dbReference type="Pfam" id="PF06750"/>
    </source>
</evidence>
<dbReference type="InterPro" id="IPR050882">
    <property type="entry name" value="Prepilin_peptidase/N-MTase"/>
</dbReference>
<dbReference type="GO" id="GO:0004190">
    <property type="term" value="F:aspartic-type endopeptidase activity"/>
    <property type="evidence" value="ECO:0007669"/>
    <property type="project" value="InterPro"/>
</dbReference>
<dbReference type="HOGENOM" id="CLU_057101_0_1_9"/>
<feature type="transmembrane region" description="Helical" evidence="7">
    <location>
        <begin position="226"/>
        <end position="249"/>
    </location>
</feature>
<keyword evidence="6 7" id="KW-0472">Membrane</keyword>
<dbReference type="GO" id="GO:0005886">
    <property type="term" value="C:plasma membrane"/>
    <property type="evidence" value="ECO:0007669"/>
    <property type="project" value="UniProtKB-SubCell"/>
</dbReference>
<keyword evidence="10" id="KW-0489">Methyltransferase</keyword>
<dbReference type="GO" id="GO:0006465">
    <property type="term" value="P:signal peptide processing"/>
    <property type="evidence" value="ECO:0007669"/>
    <property type="project" value="TreeGrafter"/>
</dbReference>
<evidence type="ECO:0000313" key="10">
    <source>
        <dbReference type="EMBL" id="EDK33153.1"/>
    </source>
</evidence>
<dbReference type="RefSeq" id="WP_012101490.1">
    <property type="nucleotide sequence ID" value="NC_009706.1"/>
</dbReference>
<feature type="transmembrane region" description="Helical" evidence="7">
    <location>
        <begin position="6"/>
        <end position="25"/>
    </location>
</feature>
<dbReference type="InterPro" id="IPR000045">
    <property type="entry name" value="Prepilin_IV_endopep_pep"/>
</dbReference>
<reference evidence="10 11" key="1">
    <citation type="journal article" date="2008" name="Proc. Natl. Acad. Sci. U.S.A.">
        <title>The genome of Clostridium kluyveri, a strict anaerobe with unique metabolic features.</title>
        <authorList>
            <person name="Seedorf H."/>
            <person name="Fricke W.F."/>
            <person name="Veith B."/>
            <person name="Brueggemann H."/>
            <person name="Liesegang H."/>
            <person name="Strittmatter A."/>
            <person name="Miethke M."/>
            <person name="Buckel W."/>
            <person name="Hinderberger J."/>
            <person name="Li F."/>
            <person name="Hagemeier C."/>
            <person name="Thauer R.K."/>
            <person name="Gottschalk G."/>
        </authorList>
    </citation>
    <scope>NUCLEOTIDE SEQUENCE [LARGE SCALE GENOMIC DNA]</scope>
    <source>
        <strain evidence="11">ATCC 8527 / DSM 555 / NCIMB 10680</strain>
    </source>
</reference>
<feature type="domain" description="Prepilin type IV endopeptidase peptidase" evidence="8">
    <location>
        <begin position="104"/>
        <end position="210"/>
    </location>
</feature>
<dbReference type="InterPro" id="IPR010627">
    <property type="entry name" value="Prepilin_pept_A24_N"/>
</dbReference>
<evidence type="ECO:0000259" key="8">
    <source>
        <dbReference type="Pfam" id="PF01478"/>
    </source>
</evidence>
<dbReference type="STRING" id="431943.CKL_1111"/>
<evidence type="ECO:0000256" key="6">
    <source>
        <dbReference type="ARBA" id="ARBA00023136"/>
    </source>
</evidence>
<protein>
    <submittedName>
        <fullName evidence="10">Predicted type IV leader peptidase/N-methyltransferase</fullName>
    </submittedName>
</protein>
<dbReference type="PANTHER" id="PTHR30487:SF0">
    <property type="entry name" value="PREPILIN LEADER PEPTIDASE_N-METHYLTRANSFERASE-RELATED"/>
    <property type="match status" value="1"/>
</dbReference>
<comment type="similarity">
    <text evidence="2">Belongs to the peptidase A24 family.</text>
</comment>
<dbReference type="Pfam" id="PF06750">
    <property type="entry name" value="A24_N_bact"/>
    <property type="match status" value="1"/>
</dbReference>
<evidence type="ECO:0000256" key="7">
    <source>
        <dbReference type="SAM" id="Phobius"/>
    </source>
</evidence>
<accession>A5N772</accession>
<evidence type="ECO:0000256" key="4">
    <source>
        <dbReference type="ARBA" id="ARBA00022692"/>
    </source>
</evidence>
<evidence type="ECO:0000256" key="1">
    <source>
        <dbReference type="ARBA" id="ARBA00004651"/>
    </source>
</evidence>
<keyword evidence="4 7" id="KW-0812">Transmembrane</keyword>
<dbReference type="KEGG" id="ckl:CKL_1111"/>
<dbReference type="PANTHER" id="PTHR30487">
    <property type="entry name" value="TYPE 4 PREPILIN-LIKE PROTEINS LEADER PEPTIDE-PROCESSING ENZYME"/>
    <property type="match status" value="1"/>
</dbReference>
<keyword evidence="5 7" id="KW-1133">Transmembrane helix</keyword>
<feature type="transmembrane region" description="Helical" evidence="7">
    <location>
        <begin position="181"/>
        <end position="214"/>
    </location>
</feature>
<feature type="transmembrane region" description="Helical" evidence="7">
    <location>
        <begin position="151"/>
        <end position="169"/>
    </location>
</feature>
<sequence length="250" mass="28078">MDIYYGILAFIFGTIIGSFLNVCIYRIPKGESILHPPSHCMNCNKKIKAYDMIPVISYIILRGRCRYCGKKIHLRYPVLEFITGLLYVLIYINFGVGIELIKYMVFISIMIVIGMIDFHTTDVYLKTTGTGIIAGIIFLVIYFYIGLPIKTYVYGGVSAGVFIALIILITKGGMGWGDVEIALICGLFLGFKYTMLMLFLAFIIGAVIGLVLILLGKKSRKDYIPFGPFIVIASFITVFLGQSILNWYLF</sequence>
<feature type="transmembrane region" description="Helical" evidence="7">
    <location>
        <begin position="123"/>
        <end position="145"/>
    </location>
</feature>
<organism evidence="10 11">
    <name type="scientific">Clostridium kluyveri (strain ATCC 8527 / DSM 555 / NBRC 12016 / NCIMB 10680 / K1)</name>
    <dbReference type="NCBI Taxonomy" id="431943"/>
    <lineage>
        <taxon>Bacteria</taxon>
        <taxon>Bacillati</taxon>
        <taxon>Bacillota</taxon>
        <taxon>Clostridia</taxon>
        <taxon>Eubacteriales</taxon>
        <taxon>Clostridiaceae</taxon>
        <taxon>Clostridium</taxon>
    </lineage>
</organism>